<protein>
    <recommendedName>
        <fullName evidence="9">Inositol-1-monophosphatase</fullName>
        <ecNumber evidence="9">3.1.3.25</ecNumber>
    </recommendedName>
</protein>
<comment type="catalytic activity">
    <reaction evidence="1 9">
        <text>a myo-inositol phosphate + H2O = myo-inositol + phosphate</text>
        <dbReference type="Rhea" id="RHEA:24056"/>
        <dbReference type="ChEBI" id="CHEBI:15377"/>
        <dbReference type="ChEBI" id="CHEBI:17268"/>
        <dbReference type="ChEBI" id="CHEBI:43474"/>
        <dbReference type="ChEBI" id="CHEBI:84139"/>
        <dbReference type="EC" id="3.1.3.25"/>
    </reaction>
</comment>
<dbReference type="InterPro" id="IPR022337">
    <property type="entry name" value="Inositol_monophosphatase_SuhB"/>
</dbReference>
<dbReference type="GO" id="GO:0008934">
    <property type="term" value="F:inositol monophosphate 1-phosphatase activity"/>
    <property type="evidence" value="ECO:0007669"/>
    <property type="project" value="InterPro"/>
</dbReference>
<feature type="binding site" evidence="8">
    <location>
        <position position="218"/>
    </location>
    <ligand>
        <name>Mg(2+)</name>
        <dbReference type="ChEBI" id="CHEBI:18420"/>
        <label>1</label>
        <note>catalytic</note>
    </ligand>
</feature>
<name>A0A1M4TD66_9GAMM</name>
<evidence type="ECO:0000256" key="2">
    <source>
        <dbReference type="ARBA" id="ARBA00001946"/>
    </source>
</evidence>
<dbReference type="InterPro" id="IPR000760">
    <property type="entry name" value="Inositol_monophosphatase-like"/>
</dbReference>
<reference evidence="11" key="1">
    <citation type="submission" date="2016-11" db="EMBL/GenBank/DDBJ databases">
        <authorList>
            <person name="Varghese N."/>
            <person name="Submissions S."/>
        </authorList>
    </citation>
    <scope>NUCLEOTIDE SEQUENCE [LARGE SCALE GENOMIC DNA]</scope>
    <source>
        <strain evidence="11">DSM 16579</strain>
    </source>
</reference>
<dbReference type="Pfam" id="PF00459">
    <property type="entry name" value="Inositol_P"/>
    <property type="match status" value="1"/>
</dbReference>
<evidence type="ECO:0000256" key="6">
    <source>
        <dbReference type="ARBA" id="ARBA00022814"/>
    </source>
</evidence>
<dbReference type="PANTHER" id="PTHR20854:SF4">
    <property type="entry name" value="INOSITOL-1-MONOPHOSPHATASE-RELATED"/>
    <property type="match status" value="1"/>
</dbReference>
<keyword evidence="7 8" id="KW-0460">Magnesium</keyword>
<evidence type="ECO:0000313" key="11">
    <source>
        <dbReference type="Proteomes" id="UP000184517"/>
    </source>
</evidence>
<comment type="cofactor">
    <cofactor evidence="2 8 9">
        <name>Mg(2+)</name>
        <dbReference type="ChEBI" id="CHEBI:18420"/>
    </cofactor>
</comment>
<evidence type="ECO:0000256" key="9">
    <source>
        <dbReference type="RuleBase" id="RU364068"/>
    </source>
</evidence>
<evidence type="ECO:0000256" key="1">
    <source>
        <dbReference type="ARBA" id="ARBA00001033"/>
    </source>
</evidence>
<dbReference type="InterPro" id="IPR033942">
    <property type="entry name" value="IMPase"/>
</dbReference>
<accession>A0A1M4TD66</accession>
<dbReference type="PRINTS" id="PR01959">
    <property type="entry name" value="SBIMPHPHTASE"/>
</dbReference>
<keyword evidence="6" id="KW-0804">Transcription</keyword>
<feature type="binding site" evidence="8">
    <location>
        <position position="95"/>
    </location>
    <ligand>
        <name>Mg(2+)</name>
        <dbReference type="ChEBI" id="CHEBI:18420"/>
        <label>1</label>
        <note>catalytic</note>
    </ligand>
</feature>
<dbReference type="PROSITE" id="PS00629">
    <property type="entry name" value="IMP_1"/>
    <property type="match status" value="1"/>
</dbReference>
<dbReference type="GO" id="GO:0006020">
    <property type="term" value="P:inositol metabolic process"/>
    <property type="evidence" value="ECO:0007669"/>
    <property type="project" value="TreeGrafter"/>
</dbReference>
<dbReference type="STRING" id="1122206.SAMN02745753_00264"/>
<evidence type="ECO:0000256" key="3">
    <source>
        <dbReference type="ARBA" id="ARBA00009759"/>
    </source>
</evidence>
<keyword evidence="6" id="KW-0805">Transcription regulation</keyword>
<feature type="binding site" evidence="8">
    <location>
        <position position="92"/>
    </location>
    <ligand>
        <name>Mg(2+)</name>
        <dbReference type="ChEBI" id="CHEBI:18420"/>
        <label>1</label>
        <note>catalytic</note>
    </ligand>
</feature>
<dbReference type="PRINTS" id="PR00377">
    <property type="entry name" value="IMPHPHTASES"/>
</dbReference>
<feature type="binding site" evidence="8">
    <location>
        <position position="94"/>
    </location>
    <ligand>
        <name>Mg(2+)</name>
        <dbReference type="ChEBI" id="CHEBI:18420"/>
        <label>1</label>
        <note>catalytic</note>
    </ligand>
</feature>
<gene>
    <name evidence="10" type="ORF">SAMN02745753_00264</name>
</gene>
<dbReference type="RefSeq" id="WP_084122069.1">
    <property type="nucleotide sequence ID" value="NZ_FQVF01000002.1"/>
</dbReference>
<organism evidence="10 11">
    <name type="scientific">Marinomonas polaris DSM 16579</name>
    <dbReference type="NCBI Taxonomy" id="1122206"/>
    <lineage>
        <taxon>Bacteria</taxon>
        <taxon>Pseudomonadati</taxon>
        <taxon>Pseudomonadota</taxon>
        <taxon>Gammaproteobacteria</taxon>
        <taxon>Oceanospirillales</taxon>
        <taxon>Oceanospirillaceae</taxon>
        <taxon>Marinomonas</taxon>
    </lineage>
</organism>
<sequence>MTPNNIKKSELEKREAALHSITLTAGALALESYRARQPGDFTLKGQQDFLTEADALVEEHIRQAIYNLFPEDGLLGEETGGSTSNPSLWVVDPIDGTANFARGIDHFCISIAFVHNGDTLLGAIYNPATNEMYLARKDQYVTKNGQALRVSSIRDTHSSSFELGWSTRVPQDIYLAIVSSLLESGTNIRRGASGALALAWVAEGRTDGYAESHMNAWDCLAGLLMVREAGGRTGVYPKTHEEIVHGGPILAVAPGVAEQFANDTMISLAAEHNDQKETNNQRATELELTA</sequence>
<dbReference type="GO" id="GO:0031564">
    <property type="term" value="P:transcription antitermination"/>
    <property type="evidence" value="ECO:0007669"/>
    <property type="project" value="UniProtKB-KW"/>
</dbReference>
<keyword evidence="5 9" id="KW-0378">Hydrolase</keyword>
<dbReference type="Proteomes" id="UP000184517">
    <property type="component" value="Unassembled WGS sequence"/>
</dbReference>
<comment type="similarity">
    <text evidence="3 9">Belongs to the inositol monophosphatase superfamily.</text>
</comment>
<keyword evidence="4 8" id="KW-0479">Metal-binding</keyword>
<dbReference type="PANTHER" id="PTHR20854">
    <property type="entry name" value="INOSITOL MONOPHOSPHATASE"/>
    <property type="match status" value="1"/>
</dbReference>
<keyword evidence="6" id="KW-0889">Transcription antitermination</keyword>
<evidence type="ECO:0000256" key="5">
    <source>
        <dbReference type="ARBA" id="ARBA00022801"/>
    </source>
</evidence>
<evidence type="ECO:0000256" key="8">
    <source>
        <dbReference type="PIRSR" id="PIRSR600760-2"/>
    </source>
</evidence>
<dbReference type="AlphaFoldDB" id="A0A1M4TD66"/>
<dbReference type="EC" id="3.1.3.25" evidence="9"/>
<dbReference type="GO" id="GO:0046872">
    <property type="term" value="F:metal ion binding"/>
    <property type="evidence" value="ECO:0007669"/>
    <property type="project" value="UniProtKB-KW"/>
</dbReference>
<evidence type="ECO:0000256" key="4">
    <source>
        <dbReference type="ARBA" id="ARBA00022723"/>
    </source>
</evidence>
<dbReference type="OrthoDB" id="9785695at2"/>
<dbReference type="CDD" id="cd01639">
    <property type="entry name" value="IMPase"/>
    <property type="match status" value="1"/>
</dbReference>
<dbReference type="Gene3D" id="3.30.540.10">
    <property type="entry name" value="Fructose-1,6-Bisphosphatase, subunit A, domain 1"/>
    <property type="match status" value="1"/>
</dbReference>
<feature type="binding site" evidence="8">
    <location>
        <position position="77"/>
    </location>
    <ligand>
        <name>Mg(2+)</name>
        <dbReference type="ChEBI" id="CHEBI:18420"/>
        <label>1</label>
        <note>catalytic</note>
    </ligand>
</feature>
<dbReference type="EMBL" id="FQVF01000002">
    <property type="protein sequence ID" value="SHE42383.1"/>
    <property type="molecule type" value="Genomic_DNA"/>
</dbReference>
<dbReference type="GO" id="GO:0007165">
    <property type="term" value="P:signal transduction"/>
    <property type="evidence" value="ECO:0007669"/>
    <property type="project" value="TreeGrafter"/>
</dbReference>
<evidence type="ECO:0000313" key="10">
    <source>
        <dbReference type="EMBL" id="SHE42383.1"/>
    </source>
</evidence>
<dbReference type="Gene3D" id="3.40.190.80">
    <property type="match status" value="1"/>
</dbReference>
<dbReference type="InterPro" id="IPR020583">
    <property type="entry name" value="Inositol_monoP_metal-BS"/>
</dbReference>
<proteinExistence type="inferred from homology"/>
<dbReference type="SUPFAM" id="SSF56655">
    <property type="entry name" value="Carbohydrate phosphatase"/>
    <property type="match status" value="1"/>
</dbReference>
<keyword evidence="11" id="KW-1185">Reference proteome</keyword>
<evidence type="ECO:0000256" key="7">
    <source>
        <dbReference type="ARBA" id="ARBA00022842"/>
    </source>
</evidence>